<accession>A0A516GDW9</accession>
<dbReference type="Proteomes" id="UP000315395">
    <property type="component" value="Chromosome"/>
</dbReference>
<protein>
    <submittedName>
        <fullName evidence="3">Uncharacterized protein</fullName>
    </submittedName>
</protein>
<proteinExistence type="predicted"/>
<dbReference type="AlphaFoldDB" id="A0A516GDW9"/>
<dbReference type="KEGG" id="orz:FNH13_16420"/>
<evidence type="ECO:0000256" key="1">
    <source>
        <dbReference type="SAM" id="MobiDB-lite"/>
    </source>
</evidence>
<dbReference type="EMBL" id="CP041616">
    <property type="protein sequence ID" value="QDO89724.1"/>
    <property type="molecule type" value="Genomic_DNA"/>
</dbReference>
<feature type="signal peptide" evidence="2">
    <location>
        <begin position="1"/>
        <end position="27"/>
    </location>
</feature>
<name>A0A516GDW9_9MICO</name>
<sequence length="100" mass="10333">MRDRHFSLLSAAGLGLASLLALQTASASTLEVRATPLHAWDIPHVQLLVPEDAPPPPARPPEVPGTPEEGADIPPEVPGTTEEGADIPAEGPIADVPVEP</sequence>
<keyword evidence="2" id="KW-0732">Signal</keyword>
<organism evidence="3 4">
    <name type="scientific">Ornithinimicrobium ciconiae</name>
    <dbReference type="NCBI Taxonomy" id="2594265"/>
    <lineage>
        <taxon>Bacteria</taxon>
        <taxon>Bacillati</taxon>
        <taxon>Actinomycetota</taxon>
        <taxon>Actinomycetes</taxon>
        <taxon>Micrococcales</taxon>
        <taxon>Ornithinimicrobiaceae</taxon>
        <taxon>Ornithinimicrobium</taxon>
    </lineage>
</organism>
<gene>
    <name evidence="3" type="ORF">FNH13_16420</name>
</gene>
<evidence type="ECO:0000313" key="4">
    <source>
        <dbReference type="Proteomes" id="UP000315395"/>
    </source>
</evidence>
<feature type="chain" id="PRO_5022205019" evidence="2">
    <location>
        <begin position="28"/>
        <end position="100"/>
    </location>
</feature>
<reference evidence="3 4" key="1">
    <citation type="submission" date="2019-07" db="EMBL/GenBank/DDBJ databases">
        <title>complete genome sequencing of Ornithinimicrobium sp. H23M54.</title>
        <authorList>
            <person name="Bae J.-W."/>
            <person name="Lee S.-Y."/>
        </authorList>
    </citation>
    <scope>NUCLEOTIDE SEQUENCE [LARGE SCALE GENOMIC DNA]</scope>
    <source>
        <strain evidence="3 4">H23M54</strain>
    </source>
</reference>
<feature type="region of interest" description="Disordered" evidence="1">
    <location>
        <begin position="48"/>
        <end position="100"/>
    </location>
</feature>
<evidence type="ECO:0000313" key="3">
    <source>
        <dbReference type="EMBL" id="QDO89724.1"/>
    </source>
</evidence>
<feature type="compositionally biased region" description="Pro residues" evidence="1">
    <location>
        <begin position="52"/>
        <end position="64"/>
    </location>
</feature>
<evidence type="ECO:0000256" key="2">
    <source>
        <dbReference type="SAM" id="SignalP"/>
    </source>
</evidence>
<dbReference type="RefSeq" id="WP_143784445.1">
    <property type="nucleotide sequence ID" value="NZ_CP041616.1"/>
</dbReference>
<keyword evidence="4" id="KW-1185">Reference proteome</keyword>